<keyword evidence="2" id="KW-0812">Transmembrane</keyword>
<protein>
    <recommendedName>
        <fullName evidence="3">DUF218 domain-containing protein</fullName>
    </recommendedName>
</protein>
<keyword evidence="2" id="KW-0472">Membrane</keyword>
<dbReference type="GO" id="GO:0005886">
    <property type="term" value="C:plasma membrane"/>
    <property type="evidence" value="ECO:0007669"/>
    <property type="project" value="TreeGrafter"/>
</dbReference>
<dbReference type="PANTHER" id="PTHR30336">
    <property type="entry name" value="INNER MEMBRANE PROTEIN, PROBABLE PERMEASE"/>
    <property type="match status" value="1"/>
</dbReference>
<reference evidence="4 5" key="1">
    <citation type="submission" date="2013-12" db="EMBL/GenBank/DDBJ databases">
        <authorList>
            <consortium name="DOE Joint Genome Institute"/>
            <person name="Kappler U."/>
            <person name="Huntemann M."/>
            <person name="Han J."/>
            <person name="Chen A."/>
            <person name="Kyrpides N."/>
            <person name="Mavromatis K."/>
            <person name="Markowitz V."/>
            <person name="Palaniappan K."/>
            <person name="Ivanova N."/>
            <person name="Schaumberg A."/>
            <person name="Pati A."/>
            <person name="Liolios K."/>
            <person name="Nordberg H.P."/>
            <person name="Cantor M.N."/>
            <person name="Hua S.X."/>
            <person name="Woyke T."/>
        </authorList>
    </citation>
    <scope>NUCLEOTIDE SEQUENCE [LARGE SCALE GENOMIC DNA]</scope>
    <source>
        <strain evidence="5">AL2</strain>
    </source>
</reference>
<accession>W0DQJ7</accession>
<keyword evidence="5" id="KW-1185">Reference proteome</keyword>
<sequence length="287" mass="32087">MTDTLFFYLSKLAWALLSPGNLIIIIFILGSLLVLMNLRKLAKWLLIPNALLASLLLSYPVGDWVIKPLEQRFSIPAQLPDQIDGIIILGGGEDLKRSLSWNVAELGLGGDRYIAAKKLADIYPFAPVIFSGGSGSIQLQNTGAEGHIAQQVFNDLGLYPSRLILESASRNTYENFRNTQPLLKPDGTYLLVTSAFHMPRSVGIARQKGINVIPYPVDYRSNSRELRQINFDFYDHLKALEAGWREWIGLTVYFFTGKTEHWLPKPASTEQNPASTQTPRPNPFEGL</sequence>
<dbReference type="InterPro" id="IPR014729">
    <property type="entry name" value="Rossmann-like_a/b/a_fold"/>
</dbReference>
<dbReference type="InterPro" id="IPR003848">
    <property type="entry name" value="DUF218"/>
</dbReference>
<dbReference type="InterPro" id="IPR051599">
    <property type="entry name" value="Cell_Envelope_Assoc"/>
</dbReference>
<dbReference type="eggNOG" id="COG1434">
    <property type="taxonomic scope" value="Bacteria"/>
</dbReference>
<dbReference type="CDD" id="cd06259">
    <property type="entry name" value="YdcF-like"/>
    <property type="match status" value="1"/>
</dbReference>
<dbReference type="GO" id="GO:0043164">
    <property type="term" value="P:Gram-negative-bacterium-type cell wall biogenesis"/>
    <property type="evidence" value="ECO:0007669"/>
    <property type="project" value="TreeGrafter"/>
</dbReference>
<dbReference type="EMBL" id="CP007030">
    <property type="protein sequence ID" value="AHF00712.1"/>
    <property type="molecule type" value="Genomic_DNA"/>
</dbReference>
<evidence type="ECO:0000313" key="5">
    <source>
        <dbReference type="Proteomes" id="UP000005380"/>
    </source>
</evidence>
<evidence type="ECO:0000256" key="1">
    <source>
        <dbReference type="SAM" id="MobiDB-lite"/>
    </source>
</evidence>
<dbReference type="OrthoDB" id="9809813at2"/>
<dbReference type="GO" id="GO:0000270">
    <property type="term" value="P:peptidoglycan metabolic process"/>
    <property type="evidence" value="ECO:0007669"/>
    <property type="project" value="TreeGrafter"/>
</dbReference>
<dbReference type="HOGENOM" id="CLU_053514_1_2_6"/>
<feature type="transmembrane region" description="Helical" evidence="2">
    <location>
        <begin position="12"/>
        <end position="35"/>
    </location>
</feature>
<dbReference type="Gene3D" id="3.40.50.620">
    <property type="entry name" value="HUPs"/>
    <property type="match status" value="1"/>
</dbReference>
<dbReference type="Pfam" id="PF02698">
    <property type="entry name" value="DUF218"/>
    <property type="match status" value="1"/>
</dbReference>
<gene>
    <name evidence="4" type="ORF">THIAE_02050</name>
</gene>
<dbReference type="PANTHER" id="PTHR30336:SF4">
    <property type="entry name" value="ENVELOPE BIOGENESIS FACTOR ELYC"/>
    <property type="match status" value="1"/>
</dbReference>
<dbReference type="AlphaFoldDB" id="W0DQJ7"/>
<dbReference type="RefSeq" id="WP_006459831.1">
    <property type="nucleotide sequence ID" value="NZ_CP007030.1"/>
</dbReference>
<proteinExistence type="predicted"/>
<evidence type="ECO:0000259" key="3">
    <source>
        <dbReference type="Pfam" id="PF02698"/>
    </source>
</evidence>
<evidence type="ECO:0000256" key="2">
    <source>
        <dbReference type="SAM" id="Phobius"/>
    </source>
</evidence>
<dbReference type="STRING" id="717772.THIAE_02050"/>
<feature type="region of interest" description="Disordered" evidence="1">
    <location>
        <begin position="265"/>
        <end position="287"/>
    </location>
</feature>
<feature type="domain" description="DUF218" evidence="3">
    <location>
        <begin position="84"/>
        <end position="249"/>
    </location>
</feature>
<feature type="compositionally biased region" description="Polar residues" evidence="1">
    <location>
        <begin position="268"/>
        <end position="279"/>
    </location>
</feature>
<name>W0DQJ7_9GAMM</name>
<dbReference type="InParanoid" id="W0DQJ7"/>
<evidence type="ECO:0000313" key="4">
    <source>
        <dbReference type="EMBL" id="AHF00712.1"/>
    </source>
</evidence>
<dbReference type="KEGG" id="tao:THIAE_02050"/>
<keyword evidence="2" id="KW-1133">Transmembrane helix</keyword>
<feature type="transmembrane region" description="Helical" evidence="2">
    <location>
        <begin position="44"/>
        <end position="62"/>
    </location>
</feature>
<organism evidence="4 5">
    <name type="scientific">Thiomicrospira aerophila AL3</name>
    <dbReference type="NCBI Taxonomy" id="717772"/>
    <lineage>
        <taxon>Bacteria</taxon>
        <taxon>Pseudomonadati</taxon>
        <taxon>Pseudomonadota</taxon>
        <taxon>Gammaproteobacteria</taxon>
        <taxon>Thiotrichales</taxon>
        <taxon>Piscirickettsiaceae</taxon>
        <taxon>Thiomicrospira</taxon>
    </lineage>
</organism>
<dbReference type="Proteomes" id="UP000005380">
    <property type="component" value="Chromosome"/>
</dbReference>
<dbReference type="FunCoup" id="W0DQJ7">
    <property type="interactions" value="72"/>
</dbReference>